<organism evidence="2 3">
    <name type="scientific">Meloidogyne incognita</name>
    <name type="common">Southern root-knot nematode worm</name>
    <name type="synonym">Oxyuris incognita</name>
    <dbReference type="NCBI Taxonomy" id="6306"/>
    <lineage>
        <taxon>Eukaryota</taxon>
        <taxon>Metazoa</taxon>
        <taxon>Ecdysozoa</taxon>
        <taxon>Nematoda</taxon>
        <taxon>Chromadorea</taxon>
        <taxon>Rhabditida</taxon>
        <taxon>Tylenchina</taxon>
        <taxon>Tylenchomorpha</taxon>
        <taxon>Tylenchoidea</taxon>
        <taxon>Meloidogynidae</taxon>
        <taxon>Meloidogyninae</taxon>
        <taxon>Meloidogyne</taxon>
        <taxon>Meloidogyne incognita group</taxon>
    </lineage>
</organism>
<feature type="transmembrane region" description="Helical" evidence="1">
    <location>
        <begin position="114"/>
        <end position="137"/>
    </location>
</feature>
<evidence type="ECO:0000256" key="1">
    <source>
        <dbReference type="SAM" id="Phobius"/>
    </source>
</evidence>
<dbReference type="WBParaSite" id="Minc3s07624g41331">
    <property type="protein sequence ID" value="Minc3s07624g41331"/>
    <property type="gene ID" value="Minc3s07624g41331"/>
</dbReference>
<dbReference type="AlphaFoldDB" id="A0A914NNF6"/>
<accession>A0A914NNF6</accession>
<proteinExistence type="predicted"/>
<keyword evidence="1" id="KW-1133">Transmembrane helix</keyword>
<name>A0A914NNF6_MELIC</name>
<evidence type="ECO:0000313" key="3">
    <source>
        <dbReference type="WBParaSite" id="Minc3s07624g41331"/>
    </source>
</evidence>
<dbReference type="Proteomes" id="UP000887563">
    <property type="component" value="Unplaced"/>
</dbReference>
<keyword evidence="2" id="KW-1185">Reference proteome</keyword>
<evidence type="ECO:0000313" key="2">
    <source>
        <dbReference type="Proteomes" id="UP000887563"/>
    </source>
</evidence>
<keyword evidence="1" id="KW-0812">Transmembrane</keyword>
<protein>
    <submittedName>
        <fullName evidence="3">Letm1 RBD domain-containing protein</fullName>
    </submittedName>
</protein>
<reference evidence="3" key="1">
    <citation type="submission" date="2022-11" db="UniProtKB">
        <authorList>
            <consortium name="WormBaseParasite"/>
        </authorList>
    </citation>
    <scope>IDENTIFICATION</scope>
</reference>
<keyword evidence="1" id="KW-0472">Membrane</keyword>
<sequence>MFLSIVNKKLAYSIILNNQTLKYANILLLKRQASSSSNLNSSLFNKIEQHFATKHPKVYSYYVMSVSGSKSCLSDTKIYFKLRKQILSKERTFSDFSIPELLIYLQTNENIAKMVSLLFVSFVVPLGLPLVILTMIFRPQLVLTRHFWTPQQTTSVQLNELKKIQDVNFPCILQQLSEKNKNVR</sequence>